<dbReference type="Proteomes" id="UP001433268">
    <property type="component" value="Unassembled WGS sequence"/>
</dbReference>
<dbReference type="SFLD" id="SFLDG01129">
    <property type="entry name" value="C1.5:_HAD__Beta-PGM__Phosphata"/>
    <property type="match status" value="1"/>
</dbReference>
<accession>A0ABR1WZS9</accession>
<dbReference type="SUPFAM" id="SSF56784">
    <property type="entry name" value="HAD-like"/>
    <property type="match status" value="1"/>
</dbReference>
<dbReference type="Gene3D" id="3.40.50.1000">
    <property type="entry name" value="HAD superfamily/HAD-like"/>
    <property type="match status" value="1"/>
</dbReference>
<dbReference type="RefSeq" id="XP_066671564.1">
    <property type="nucleotide sequence ID" value="XM_066807946.1"/>
</dbReference>
<dbReference type="Gene3D" id="1.10.260.80">
    <property type="match status" value="1"/>
</dbReference>
<name>A0ABR1WZS9_9PEZI</name>
<evidence type="ECO:0000313" key="3">
    <source>
        <dbReference type="Proteomes" id="UP001433268"/>
    </source>
</evidence>
<evidence type="ECO:0000313" key="2">
    <source>
        <dbReference type="EMBL" id="KAK8088670.1"/>
    </source>
</evidence>
<keyword evidence="3" id="KW-1185">Reference proteome</keyword>
<reference evidence="2 3" key="1">
    <citation type="submission" date="2023-01" db="EMBL/GenBank/DDBJ databases">
        <title>Analysis of 21 Apiospora genomes using comparative genomics revels a genus with tremendous synthesis potential of carbohydrate active enzymes and secondary metabolites.</title>
        <authorList>
            <person name="Sorensen T."/>
        </authorList>
    </citation>
    <scope>NUCLEOTIDE SEQUENCE [LARGE SCALE GENOMIC DNA]</scope>
    <source>
        <strain evidence="2 3">CBS 114990</strain>
    </source>
</reference>
<dbReference type="SFLD" id="SFLDS00003">
    <property type="entry name" value="Haloacid_Dehalogenase"/>
    <property type="match status" value="1"/>
</dbReference>
<comment type="caution">
    <text evidence="2">The sequence shown here is derived from an EMBL/GenBank/DDBJ whole genome shotgun (WGS) entry which is preliminary data.</text>
</comment>
<protein>
    <recommendedName>
        <fullName evidence="4">HAD superfamily hydrolase</fullName>
    </recommendedName>
</protein>
<proteinExistence type="predicted"/>
<dbReference type="InterPro" id="IPR036412">
    <property type="entry name" value="HAD-like_sf"/>
</dbReference>
<dbReference type="PANTHER" id="PTHR43885:SF1">
    <property type="entry name" value="SUPERFAMILY HYDROLASE, PUTATIVE (AFU_ORTHOLOGUE AFUA_4G13290)-RELATED"/>
    <property type="match status" value="1"/>
</dbReference>
<evidence type="ECO:0008006" key="4">
    <source>
        <dbReference type="Google" id="ProtNLM"/>
    </source>
</evidence>
<dbReference type="CDD" id="cd01427">
    <property type="entry name" value="HAD_like"/>
    <property type="match status" value="1"/>
</dbReference>
<dbReference type="Pfam" id="PF00702">
    <property type="entry name" value="Hydrolase"/>
    <property type="match status" value="1"/>
</dbReference>
<dbReference type="PANTHER" id="PTHR43885">
    <property type="entry name" value="HALOACID DEHALOGENASE-LIKE HYDROLASE"/>
    <property type="match status" value="1"/>
</dbReference>
<organism evidence="2 3">
    <name type="scientific">Apiospora hydei</name>
    <dbReference type="NCBI Taxonomy" id="1337664"/>
    <lineage>
        <taxon>Eukaryota</taxon>
        <taxon>Fungi</taxon>
        <taxon>Dikarya</taxon>
        <taxon>Ascomycota</taxon>
        <taxon>Pezizomycotina</taxon>
        <taxon>Sordariomycetes</taxon>
        <taxon>Xylariomycetidae</taxon>
        <taxon>Amphisphaeriales</taxon>
        <taxon>Apiosporaceae</taxon>
        <taxon>Apiospora</taxon>
    </lineage>
</organism>
<dbReference type="GeneID" id="92041006"/>
<dbReference type="InterPro" id="IPR023214">
    <property type="entry name" value="HAD_sf"/>
</dbReference>
<evidence type="ECO:0000256" key="1">
    <source>
        <dbReference type="SAM" id="MobiDB-lite"/>
    </source>
</evidence>
<feature type="compositionally biased region" description="Low complexity" evidence="1">
    <location>
        <begin position="175"/>
        <end position="194"/>
    </location>
</feature>
<feature type="region of interest" description="Disordered" evidence="1">
    <location>
        <begin position="175"/>
        <end position="197"/>
    </location>
</feature>
<sequence length="269" mass="29119">MRRLISTMAQKASPRRFAPLQHGIAAADQMSNLPKLKGIVFDVDGTLEPQNHMFSEMRSVLGIPKSVDILEHVYSLSPPSAQDEAMESIRAIERREMARQTPQPGLAELMAYLDRRGVPKAICTRNFDAPVNHLLTKFLPGSVFHPVITREFRPPKPDPAGILFIARSWGLVRSTAAAGPGPTDAPNGNPPAGEDAAEELGDASGLIMVGDSIDDMTAGRKAGAATVLLVNKVNEHLSEHAHTDMVITKLDELVHLLERGFAGRDIADS</sequence>
<gene>
    <name evidence="2" type="ORF">PG997_003631</name>
</gene>
<dbReference type="EMBL" id="JAQQWN010000004">
    <property type="protein sequence ID" value="KAK8088670.1"/>
    <property type="molecule type" value="Genomic_DNA"/>
</dbReference>